<organism evidence="2 3">
    <name type="scientific">Blyttiomyces helicus</name>
    <dbReference type="NCBI Taxonomy" id="388810"/>
    <lineage>
        <taxon>Eukaryota</taxon>
        <taxon>Fungi</taxon>
        <taxon>Fungi incertae sedis</taxon>
        <taxon>Chytridiomycota</taxon>
        <taxon>Chytridiomycota incertae sedis</taxon>
        <taxon>Chytridiomycetes</taxon>
        <taxon>Chytridiomycetes incertae sedis</taxon>
        <taxon>Blyttiomyces</taxon>
    </lineage>
</organism>
<accession>A0A4P9WCB3</accession>
<reference evidence="3" key="1">
    <citation type="journal article" date="2018" name="Nat. Microbiol.">
        <title>Leveraging single-cell genomics to expand the fungal tree of life.</title>
        <authorList>
            <person name="Ahrendt S.R."/>
            <person name="Quandt C.A."/>
            <person name="Ciobanu D."/>
            <person name="Clum A."/>
            <person name="Salamov A."/>
            <person name="Andreopoulos B."/>
            <person name="Cheng J.F."/>
            <person name="Woyke T."/>
            <person name="Pelin A."/>
            <person name="Henrissat B."/>
            <person name="Reynolds N.K."/>
            <person name="Benny G.L."/>
            <person name="Smith M.E."/>
            <person name="James T.Y."/>
            <person name="Grigoriev I.V."/>
        </authorList>
    </citation>
    <scope>NUCLEOTIDE SEQUENCE [LARGE SCALE GENOMIC DNA]</scope>
</reference>
<dbReference type="SUPFAM" id="SSF56059">
    <property type="entry name" value="Glutathione synthetase ATP-binding domain-like"/>
    <property type="match status" value="1"/>
</dbReference>
<feature type="region of interest" description="Disordered" evidence="1">
    <location>
        <begin position="161"/>
        <end position="183"/>
    </location>
</feature>
<feature type="compositionally biased region" description="Polar residues" evidence="1">
    <location>
        <begin position="162"/>
        <end position="174"/>
    </location>
</feature>
<dbReference type="PANTHER" id="PTHR11130">
    <property type="entry name" value="GLUTATHIONE SYNTHETASE"/>
    <property type="match status" value="1"/>
</dbReference>
<dbReference type="Proteomes" id="UP000269721">
    <property type="component" value="Unassembled WGS sequence"/>
</dbReference>
<evidence type="ECO:0000313" key="2">
    <source>
        <dbReference type="EMBL" id="RKO90291.1"/>
    </source>
</evidence>
<dbReference type="GO" id="GO:0005524">
    <property type="term" value="F:ATP binding"/>
    <property type="evidence" value="ECO:0007669"/>
    <property type="project" value="InterPro"/>
</dbReference>
<dbReference type="InterPro" id="IPR014049">
    <property type="entry name" value="Glutathione_synthase_N_euk"/>
</dbReference>
<keyword evidence="3" id="KW-1185">Reference proteome</keyword>
<dbReference type="GO" id="GO:0005829">
    <property type="term" value="C:cytosol"/>
    <property type="evidence" value="ECO:0007669"/>
    <property type="project" value="TreeGrafter"/>
</dbReference>
<dbReference type="InterPro" id="IPR014042">
    <property type="entry name" value="Glutathione_synthase_a-hlx"/>
</dbReference>
<dbReference type="Gene3D" id="1.10.1080.10">
    <property type="entry name" value="Glutathione Synthetase, Chain A, domain 3"/>
    <property type="match status" value="1"/>
</dbReference>
<evidence type="ECO:0000313" key="3">
    <source>
        <dbReference type="Proteomes" id="UP000269721"/>
    </source>
</evidence>
<dbReference type="InterPro" id="IPR037013">
    <property type="entry name" value="GSH-S_sub-bd_sf"/>
</dbReference>
<dbReference type="OrthoDB" id="2139606at2759"/>
<dbReference type="Pfam" id="PF03917">
    <property type="entry name" value="GSH_synth_ATP"/>
    <property type="match status" value="1"/>
</dbReference>
<dbReference type="Gene3D" id="3.40.50.1760">
    <property type="entry name" value="Glutathione synthase, substrate-binding domain superfamily, eukaryotic"/>
    <property type="match status" value="1"/>
</dbReference>
<dbReference type="GO" id="GO:0004363">
    <property type="term" value="F:glutathione synthase activity"/>
    <property type="evidence" value="ECO:0007669"/>
    <property type="project" value="InterPro"/>
</dbReference>
<evidence type="ECO:0000256" key="1">
    <source>
        <dbReference type="SAM" id="MobiDB-lite"/>
    </source>
</evidence>
<dbReference type="GO" id="GO:0043295">
    <property type="term" value="F:glutathione binding"/>
    <property type="evidence" value="ECO:0007669"/>
    <property type="project" value="TreeGrafter"/>
</dbReference>
<dbReference type="Gene3D" id="3.30.1490.80">
    <property type="match status" value="1"/>
</dbReference>
<name>A0A4P9WCB3_9FUNG</name>
<protein>
    <submittedName>
        <fullName evidence="2">Eukaryotic glutathione synthase</fullName>
    </submittedName>
</protein>
<dbReference type="EMBL" id="KZ995626">
    <property type="protein sequence ID" value="RKO90291.1"/>
    <property type="molecule type" value="Genomic_DNA"/>
</dbReference>
<sequence length="1294" mass="141546">MDSEDMKGNSEGIDVTFALVQNNDASLENMSLDWIPDPINSALLLAKVVMDLTVGDPAEDAELRDLKVATVASFVGRQAKVGSAAESVDNDAEVQAFGGVVLLRAADGGEEASDPVGGDMDVEGFIHVTKMFSLATLCRKLVMNQSSRPIGSYRAHRVARASSEQTLGSRSSPFQDERPLFRPRTQNVYELASDRGPARTLLDCGASRVRHPRRDTRKPSFAAGGFDKRADREPLLPNATPALPESQLKSRRRSKLAPTEIGSAPAGGVVPAEIEPATAPGAEEDFAKFVAVRELDGAGVEDTVAATEYAVGALSADIKEKSDKRAGWWAGPPCARPQYPVTIKQPVGDCSMSDLQNLEDVAPKIYFVWTKQADTFTERNHKVLEAYLYHHPDAKITVFAIHLPLDFFAPLSAVGYNIQVMRSDDAYLASMSNWSGERYGSTNSPSTKRAPSDPPLRAAPLGRNIFPLRRGDPPATCDWCIVDTDERYATGVMGSPAGHLLIRGALRIGFESEYDASKKDSAIRIMSVAFRLRSDIHVLPTDYFYPYGPTSITWALQAADDPEARVDWLRTVSLSLHLYDYKTKDIKMEKGSILEAIFCRFSVLRDPALEGDENRGIAADGFVQKGPRFIGISQGVVELRMCALSHRVPSQHNCEISPSRSPSRPITAKYSRKTTTSKVPKGRDSLTLVLHTGATTDPAAWRTTPIYDMGALVTLVVKTWKHNAYRLLNSAMYHYPTMGIIVSDDGGGTSHEGEKRGHYYLSLRYNAGVSAVRYSMIKLVKTEYFLTLDDEVFIDNTSNIAALVHALETPRVSDGALFDIAAGKSLAQQFCSGFFFCGLFTVDTDSRVLSLGPGYVYPESHETCRHIEFVANAFVARTKLIRNKLQLDERLNLGELEAFFLPTRDLYAKTVSQTLRSPALLPNTRTLTFVAYGRRRHLSFPEEARWRTELLIWIAGGGGIGSMANWQLWADLDINVPDWQHRTLTVCLAPGATVVTIEVVGAFEASSGVVLWDDWILVRDLEVDESWAGPVGAGGDDTGWLLTVTESERPQLWPWARSGRASTTELVELRDHAVDRALASGLVVRTIGQPAHSPAHAQPSATHAPFALFTSPFPRSSYEDATKLPPLFNLLVDKIANDHAFLKDIMERCGSRMGRNGAISSIEEVDDFVAKHIYKVVLAKGVAQPSTMGLLTSDYLLRAPTNASAEAKTVIQQVELNTIASSFKSGGRSSPGPILLQVFTSVPRDHRVGSSAKLKSIAKGPAKGWELYGSKRYGAVSPGELLSLSLSKKNLPLN</sequence>
<dbReference type="PANTHER" id="PTHR11130:SF0">
    <property type="entry name" value="GLUTATHIONE SYNTHETASE"/>
    <property type="match status" value="1"/>
</dbReference>
<dbReference type="Gene3D" id="3.30.470.20">
    <property type="entry name" value="ATP-grasp fold, B domain"/>
    <property type="match status" value="1"/>
</dbReference>
<feature type="region of interest" description="Disordered" evidence="1">
    <location>
        <begin position="653"/>
        <end position="679"/>
    </location>
</feature>
<gene>
    <name evidence="2" type="ORF">BDK51DRAFT_38989</name>
</gene>
<proteinExistence type="predicted"/>
<dbReference type="InterPro" id="IPR005615">
    <property type="entry name" value="Glutathione_synthase"/>
</dbReference>
<feature type="region of interest" description="Disordered" evidence="1">
    <location>
        <begin position="206"/>
        <end position="268"/>
    </location>
</feature>